<keyword evidence="10" id="KW-0614">Plasmid</keyword>
<protein>
    <submittedName>
        <fullName evidence="10">RecG-like helicase</fullName>
    </submittedName>
</protein>
<dbReference type="CDD" id="cd17918">
    <property type="entry name" value="DEXHc_RecG"/>
    <property type="match status" value="1"/>
</dbReference>
<dbReference type="GO" id="GO:0005524">
    <property type="term" value="F:ATP binding"/>
    <property type="evidence" value="ECO:0007669"/>
    <property type="project" value="UniProtKB-KW"/>
</dbReference>
<dbReference type="Pfam" id="PF00270">
    <property type="entry name" value="DEAD"/>
    <property type="match status" value="1"/>
</dbReference>
<dbReference type="Gene3D" id="3.40.50.300">
    <property type="entry name" value="P-loop containing nucleotide triphosphate hydrolases"/>
    <property type="match status" value="2"/>
</dbReference>
<dbReference type="Pfam" id="PF00271">
    <property type="entry name" value="Helicase_C"/>
    <property type="match status" value="1"/>
</dbReference>
<dbReference type="GO" id="GO:0003677">
    <property type="term" value="F:DNA binding"/>
    <property type="evidence" value="ECO:0007669"/>
    <property type="project" value="UniProtKB-KW"/>
</dbReference>
<keyword evidence="3" id="KW-0378">Hydrolase</keyword>
<evidence type="ECO:0000256" key="6">
    <source>
        <dbReference type="ARBA" id="ARBA00023125"/>
    </source>
</evidence>
<keyword evidence="4 10" id="KW-0347">Helicase</keyword>
<dbReference type="InterPro" id="IPR047112">
    <property type="entry name" value="RecG/Mfd"/>
</dbReference>
<dbReference type="PROSITE" id="PS51192">
    <property type="entry name" value="HELICASE_ATP_BIND_1"/>
    <property type="match status" value="1"/>
</dbReference>
<dbReference type="SMART" id="SM00487">
    <property type="entry name" value="DEXDc"/>
    <property type="match status" value="1"/>
</dbReference>
<keyword evidence="5" id="KW-0067">ATP-binding</keyword>
<evidence type="ECO:0000256" key="1">
    <source>
        <dbReference type="ARBA" id="ARBA00022741"/>
    </source>
</evidence>
<feature type="domain" description="Helicase C-terminal" evidence="9">
    <location>
        <begin position="432"/>
        <end position="596"/>
    </location>
</feature>
<evidence type="ECO:0000256" key="7">
    <source>
        <dbReference type="ARBA" id="ARBA00023204"/>
    </source>
</evidence>
<organism evidence="10 11">
    <name type="scientific">Methylibium petroleiphilum (strain ATCC BAA-1232 / LMG 22953 / PM1)</name>
    <dbReference type="NCBI Taxonomy" id="420662"/>
    <lineage>
        <taxon>Bacteria</taxon>
        <taxon>Pseudomonadati</taxon>
        <taxon>Pseudomonadota</taxon>
        <taxon>Betaproteobacteria</taxon>
        <taxon>Burkholderiales</taxon>
        <taxon>Sphaerotilaceae</taxon>
        <taxon>Methylibium</taxon>
    </lineage>
</organism>
<dbReference type="KEGG" id="mpt:Mpe_B0389"/>
<evidence type="ECO:0000256" key="5">
    <source>
        <dbReference type="ARBA" id="ARBA00022840"/>
    </source>
</evidence>
<geneLocation type="plasmid" evidence="10 11">
    <name>RPME01</name>
</geneLocation>
<keyword evidence="1" id="KW-0547">Nucleotide-binding</keyword>
<dbReference type="SUPFAM" id="SSF52540">
    <property type="entry name" value="P-loop containing nucleoside triphosphate hydrolases"/>
    <property type="match status" value="2"/>
</dbReference>
<evidence type="ECO:0000313" key="11">
    <source>
        <dbReference type="Proteomes" id="UP000000366"/>
    </source>
</evidence>
<evidence type="ECO:0000259" key="8">
    <source>
        <dbReference type="PROSITE" id="PS51192"/>
    </source>
</evidence>
<dbReference type="HOGENOM" id="CLU_005122_7_1_4"/>
<dbReference type="eggNOG" id="COG1200">
    <property type="taxonomic scope" value="Bacteria"/>
</dbReference>
<dbReference type="GO" id="GO:0016787">
    <property type="term" value="F:hydrolase activity"/>
    <property type="evidence" value="ECO:0007669"/>
    <property type="project" value="UniProtKB-KW"/>
</dbReference>
<dbReference type="InterPro" id="IPR011545">
    <property type="entry name" value="DEAD/DEAH_box_helicase_dom"/>
</dbReference>
<evidence type="ECO:0000313" key="10">
    <source>
        <dbReference type="EMBL" id="ABM97164.1"/>
    </source>
</evidence>
<feature type="domain" description="Helicase ATP-binding" evidence="8">
    <location>
        <begin position="269"/>
        <end position="414"/>
    </location>
</feature>
<dbReference type="GO" id="GO:0006281">
    <property type="term" value="P:DNA repair"/>
    <property type="evidence" value="ECO:0007669"/>
    <property type="project" value="UniProtKB-KW"/>
</dbReference>
<reference evidence="10 11" key="1">
    <citation type="journal article" date="2007" name="J. Bacteriol.">
        <title>Whole-genome analysis of the methyl tert-butyl ether-degrading beta-proteobacterium Methylibium petroleiphilum PM1.</title>
        <authorList>
            <person name="Kane S.R."/>
            <person name="Chakicherla A.Y."/>
            <person name="Chain P.S.G."/>
            <person name="Schmidt R."/>
            <person name="Shin M.W."/>
            <person name="Legler T.C."/>
            <person name="Scow K.M."/>
            <person name="Larimer F.W."/>
            <person name="Lucas S.M."/>
            <person name="Richardson P.M."/>
            <person name="Hristova K.R."/>
        </authorList>
    </citation>
    <scope>NUCLEOTIDE SEQUENCE [LARGE SCALE GENOMIC DNA]</scope>
    <source>
        <strain evidence="11">ATCC BAA-1232 / LMG 22953 / PM1</strain>
        <plasmid evidence="10 11">RPME01</plasmid>
    </source>
</reference>
<sequence>MSKEIGRLSRLGFSSLPECLLSSPKEYRDYLEPMHVLPIADTGIKVYMVLTLTDRTLFDRTNMPTSNWKRGWRLAMRGVDGRGQGVDITVFGSYFPWMEFQPGDELHLYGQVTTFKGKLQIGNPDLVLPEQRGRIVPIYAGKPGQVSGDSLAKGVAGALSSINEAACMLLAQSGMREAEFRRRAGMEPEMLLASLHTPKSTREGEMAAKVATELSLAAILGRAARNQSAAPVTESALPIDRAAIQALCARLPFSLTGDQAKAIDEVVGDLRAPFPMRRLLSGDVGTGKSIVFMVPAVAAFNAGARVAIVVPNQLLVEQIAGELRAYYPEIPVQEVTSGAQIGSSLVVGTSAVIHAARKHKLEFDLVIVDEQHKFSVEQKDALRVARTNFLEATATAIPRTLALVGFGGMAVSVLRELPVVKKIATRIVEKADGARLFDFVHAQIAAGGQVAVIYPLAEDMGDGERASVEAAFERFKARYGDRAGMLHGKLSDDEKAAVINKMRDGELSLLVSSTVIEVGVTLPSLRALVVVHPERFGVSQLHQLRGRVARKGGSGYFFLYLPAEVEDMAMQRLELLVECSDGFTLAERDADLRGFGNVDAGGDAQTGSSRLLFWGVNLTRQDIERGAERLGLLEAA</sequence>
<dbReference type="SMART" id="SM00490">
    <property type="entry name" value="HELICc"/>
    <property type="match status" value="1"/>
</dbReference>
<dbReference type="PANTHER" id="PTHR47964">
    <property type="entry name" value="ATP-DEPENDENT DNA HELICASE HOMOLOG RECG, CHLOROPLASTIC"/>
    <property type="match status" value="1"/>
</dbReference>
<evidence type="ECO:0000256" key="3">
    <source>
        <dbReference type="ARBA" id="ARBA00022801"/>
    </source>
</evidence>
<dbReference type="RefSeq" id="WP_011831752.1">
    <property type="nucleotide sequence ID" value="NC_008826.1"/>
</dbReference>
<dbReference type="GO" id="GO:0003678">
    <property type="term" value="F:DNA helicase activity"/>
    <property type="evidence" value="ECO:0007669"/>
    <property type="project" value="TreeGrafter"/>
</dbReference>
<evidence type="ECO:0000259" key="9">
    <source>
        <dbReference type="PROSITE" id="PS51194"/>
    </source>
</evidence>
<dbReference type="AlphaFoldDB" id="A2SNM5"/>
<dbReference type="Proteomes" id="UP000000366">
    <property type="component" value="Plasmid RPME01"/>
</dbReference>
<gene>
    <name evidence="10" type="ordered locus">Mpe_B0389</name>
</gene>
<accession>A2SNM5</accession>
<dbReference type="PANTHER" id="PTHR47964:SF1">
    <property type="entry name" value="ATP-DEPENDENT DNA HELICASE HOMOLOG RECG, CHLOROPLASTIC"/>
    <property type="match status" value="1"/>
</dbReference>
<dbReference type="InterPro" id="IPR027417">
    <property type="entry name" value="P-loop_NTPase"/>
</dbReference>
<evidence type="ECO:0000256" key="4">
    <source>
        <dbReference type="ARBA" id="ARBA00022806"/>
    </source>
</evidence>
<keyword evidence="6" id="KW-0238">DNA-binding</keyword>
<dbReference type="PROSITE" id="PS51194">
    <property type="entry name" value="HELICASE_CTER"/>
    <property type="match status" value="1"/>
</dbReference>
<dbReference type="InterPro" id="IPR014001">
    <property type="entry name" value="Helicase_ATP-bd"/>
</dbReference>
<evidence type="ECO:0000256" key="2">
    <source>
        <dbReference type="ARBA" id="ARBA00022763"/>
    </source>
</evidence>
<keyword evidence="2" id="KW-0227">DNA damage</keyword>
<name>A2SNM5_METPP</name>
<keyword evidence="11" id="KW-1185">Reference proteome</keyword>
<proteinExistence type="predicted"/>
<dbReference type="EMBL" id="CP000556">
    <property type="protein sequence ID" value="ABM97164.1"/>
    <property type="molecule type" value="Genomic_DNA"/>
</dbReference>
<keyword evidence="7" id="KW-0234">DNA repair</keyword>
<dbReference type="InterPro" id="IPR001650">
    <property type="entry name" value="Helicase_C-like"/>
</dbReference>